<name>A0A6J4V7A8_9BACT</name>
<feature type="transmembrane region" description="Helical" evidence="1">
    <location>
        <begin position="35"/>
        <end position="56"/>
    </location>
</feature>
<gene>
    <name evidence="2" type="ORF">AVDCRST_MAG70-2163</name>
</gene>
<accession>A0A6J4V7A8</accession>
<dbReference type="AlphaFoldDB" id="A0A6J4V7A8"/>
<feature type="transmembrane region" description="Helical" evidence="1">
    <location>
        <begin position="62"/>
        <end position="83"/>
    </location>
</feature>
<keyword evidence="1" id="KW-0472">Membrane</keyword>
<feature type="transmembrane region" description="Helical" evidence="1">
    <location>
        <begin position="90"/>
        <end position="109"/>
    </location>
</feature>
<evidence type="ECO:0000313" key="2">
    <source>
        <dbReference type="EMBL" id="CAA9567443.1"/>
    </source>
</evidence>
<proteinExistence type="predicted"/>
<keyword evidence="1" id="KW-1133">Transmembrane helix</keyword>
<evidence type="ECO:0008006" key="3">
    <source>
        <dbReference type="Google" id="ProtNLM"/>
    </source>
</evidence>
<feature type="transmembrane region" description="Helical" evidence="1">
    <location>
        <begin position="6"/>
        <end position="28"/>
    </location>
</feature>
<keyword evidence="1" id="KW-0812">Transmembrane</keyword>
<dbReference type="EMBL" id="CADCWH010000349">
    <property type="protein sequence ID" value="CAA9567443.1"/>
    <property type="molecule type" value="Genomic_DNA"/>
</dbReference>
<sequence length="114" mass="11785">MVAVHSTVGTLLILAYLATAVLSFSGWGSPKLGRIVSGIGSVLLLVQILLGFSLLGEGYRNVALHYVLAFVALVSVGIEHAVARPRGRRAAGFAALATLVIVLLTYLVGQGTIG</sequence>
<reference evidence="2" key="1">
    <citation type="submission" date="2020-02" db="EMBL/GenBank/DDBJ databases">
        <authorList>
            <person name="Meier V. D."/>
        </authorList>
    </citation>
    <scope>NUCLEOTIDE SEQUENCE</scope>
    <source>
        <strain evidence="2">AVDCRST_MAG70</strain>
    </source>
</reference>
<evidence type="ECO:0000256" key="1">
    <source>
        <dbReference type="SAM" id="Phobius"/>
    </source>
</evidence>
<protein>
    <recommendedName>
        <fullName evidence="3">Cytochrome b561 domain-containing protein</fullName>
    </recommendedName>
</protein>
<organism evidence="2">
    <name type="scientific">uncultured Thermomicrobiales bacterium</name>
    <dbReference type="NCBI Taxonomy" id="1645740"/>
    <lineage>
        <taxon>Bacteria</taxon>
        <taxon>Pseudomonadati</taxon>
        <taxon>Thermomicrobiota</taxon>
        <taxon>Thermomicrobia</taxon>
        <taxon>Thermomicrobiales</taxon>
        <taxon>environmental samples</taxon>
    </lineage>
</organism>